<accession>A0A1H9HTE6</accession>
<proteinExistence type="predicted"/>
<reference evidence="1 2" key="1">
    <citation type="submission" date="2016-10" db="EMBL/GenBank/DDBJ databases">
        <authorList>
            <person name="de Groot N.N."/>
        </authorList>
    </citation>
    <scope>NUCLEOTIDE SEQUENCE [LARGE SCALE GENOMIC DNA]</scope>
    <source>
        <strain evidence="1 2">A52C2</strain>
    </source>
</reference>
<dbReference type="InterPro" id="IPR018666">
    <property type="entry name" value="DUF2125"/>
</dbReference>
<sequence>MRRVPIIILIVVLVLAAGWYVAWRVLARQVDVAVSDALHVASEHGSPITCTDRRTSGFPLKVRISCSETTVSDQKSGVQARLAGVTAETAIYTPNRVTTALASPATITVPNLSEPIRGEWQTGTLTLDRRDAEISSSRLDLDTAKVTISGSEIVAKTLSALVAPARDEQRTSVGFSFADASLHSGDLSTPAMNGTGSAILSVPPQRVFTGLGDLRSTGLQVSAIQIAASSGDLKANISGDVQADPDGQLNGSLNVDLLSIDALPGFMKTLPPAARQLGNTMAGAILMFAQPVEVNGAQARRLHFDIHRGKVALGPIKLGRVAPLW</sequence>
<dbReference type="STRING" id="1855383.SAMN05216548_106156"/>
<keyword evidence="2" id="KW-1185">Reference proteome</keyword>
<dbReference type="Pfam" id="PF09898">
    <property type="entry name" value="DUF2125"/>
    <property type="match status" value="1"/>
</dbReference>
<dbReference type="AlphaFoldDB" id="A0A1H9HTE6"/>
<organism evidence="1 2">
    <name type="scientific">Faunimonas pinastri</name>
    <dbReference type="NCBI Taxonomy" id="1855383"/>
    <lineage>
        <taxon>Bacteria</taxon>
        <taxon>Pseudomonadati</taxon>
        <taxon>Pseudomonadota</taxon>
        <taxon>Alphaproteobacteria</taxon>
        <taxon>Hyphomicrobiales</taxon>
        <taxon>Afifellaceae</taxon>
        <taxon>Faunimonas</taxon>
    </lineage>
</organism>
<dbReference type="EMBL" id="FOFG01000006">
    <property type="protein sequence ID" value="SEQ65593.1"/>
    <property type="molecule type" value="Genomic_DNA"/>
</dbReference>
<evidence type="ECO:0000313" key="2">
    <source>
        <dbReference type="Proteomes" id="UP000199647"/>
    </source>
</evidence>
<dbReference type="Proteomes" id="UP000199647">
    <property type="component" value="Unassembled WGS sequence"/>
</dbReference>
<protein>
    <recommendedName>
        <fullName evidence="3">DUF2125 domain-containing protein</fullName>
    </recommendedName>
</protein>
<evidence type="ECO:0008006" key="3">
    <source>
        <dbReference type="Google" id="ProtNLM"/>
    </source>
</evidence>
<evidence type="ECO:0000313" key="1">
    <source>
        <dbReference type="EMBL" id="SEQ65593.1"/>
    </source>
</evidence>
<name>A0A1H9HTE6_9HYPH</name>
<gene>
    <name evidence="1" type="ORF">SAMN05216548_106156</name>
</gene>
<dbReference type="RefSeq" id="WP_177176809.1">
    <property type="nucleotide sequence ID" value="NZ_FOFG01000006.1"/>
</dbReference>